<feature type="region of interest" description="Disordered" evidence="1">
    <location>
        <begin position="35"/>
        <end position="58"/>
    </location>
</feature>
<evidence type="ECO:0000313" key="2">
    <source>
        <dbReference type="EMBL" id="AEV54983.1"/>
    </source>
</evidence>
<feature type="compositionally biased region" description="Polar residues" evidence="1">
    <location>
        <begin position="42"/>
        <end position="58"/>
    </location>
</feature>
<evidence type="ECO:0000256" key="1">
    <source>
        <dbReference type="SAM" id="MobiDB-lite"/>
    </source>
</evidence>
<dbReference type="Proteomes" id="UP000108473">
    <property type="component" value="Segment"/>
</dbReference>
<gene>
    <name evidence="2" type="primary">UL3.5</name>
</gene>
<sequence length="58" mass="6367">MFVVSASLASASDYMLFLNTTRQAVYKLQIMAPPESSKHITQKSNRVSKTTISKTAST</sequence>
<reference evidence="2 3" key="1">
    <citation type="journal article" date="2012" name="Arch. Virol.">
        <title>Comparative full-length sequence analysis of Marek's disease virus vaccine strain 814.</title>
        <authorList>
            <person name="Zhang F."/>
            <person name="Liu C.J."/>
            <person name="Zhang Y.P."/>
            <person name="Li Z.J."/>
            <person name="Liu A.L."/>
            <person name="Yan F.H."/>
            <person name="Cong F."/>
            <person name="Cheng Y."/>
        </authorList>
    </citation>
    <scope>NUCLEOTIDE SEQUENCE [LARGE SCALE GENOMIC DNA]</scope>
    <source>
        <strain evidence="2">814</strain>
    </source>
</reference>
<dbReference type="EMBL" id="JF742597">
    <property type="protein sequence ID" value="AEV54983.1"/>
    <property type="molecule type" value="Genomic_DNA"/>
</dbReference>
<proteinExistence type="predicted"/>
<accession>G9CUA9</accession>
<evidence type="ECO:0000313" key="3">
    <source>
        <dbReference type="Proteomes" id="UP000108473"/>
    </source>
</evidence>
<name>G9CUA9_9ALPH</name>
<protein>
    <submittedName>
        <fullName evidence="2">UL3.5</fullName>
    </submittedName>
</protein>
<organism evidence="2 3">
    <name type="scientific">Gallid herpesvirus 2 strain 814</name>
    <dbReference type="NCBI Taxonomy" id="1123959"/>
    <lineage>
        <taxon>Viruses</taxon>
        <taxon>Duplodnaviria</taxon>
        <taxon>Heunggongvirae</taxon>
        <taxon>Peploviricota</taxon>
        <taxon>Herviviricetes</taxon>
        <taxon>Herpesvirales</taxon>
        <taxon>Orthoherpesviridae</taxon>
        <taxon>Alphaherpesvirinae</taxon>
        <taxon>Mardivirus</taxon>
        <taxon>Mardivirus gallidalpha2</taxon>
        <taxon>Gallid alphaherpesvirus 2</taxon>
    </lineage>
</organism>